<reference evidence="7" key="1">
    <citation type="submission" date="2022-10" db="EMBL/GenBank/DDBJ databases">
        <title>The complete genomes of actinobacterial strains from the NBC collection.</title>
        <authorList>
            <person name="Joergensen T.S."/>
            <person name="Alvarez Arevalo M."/>
            <person name="Sterndorff E.B."/>
            <person name="Faurdal D."/>
            <person name="Vuksanovic O."/>
            <person name="Mourched A.-S."/>
            <person name="Charusanti P."/>
            <person name="Shaw S."/>
            <person name="Blin K."/>
            <person name="Weber T."/>
        </authorList>
    </citation>
    <scope>NUCLEOTIDE SEQUENCE</scope>
    <source>
        <strain evidence="7">NBC_00254</strain>
    </source>
</reference>
<dbReference type="InterPro" id="IPR001867">
    <property type="entry name" value="OmpR/PhoB-type_DNA-bd"/>
</dbReference>
<dbReference type="SUPFAM" id="SSF46894">
    <property type="entry name" value="C-terminal effector domain of the bipartite response regulators"/>
    <property type="match status" value="1"/>
</dbReference>
<evidence type="ECO:0000256" key="1">
    <source>
        <dbReference type="ARBA" id="ARBA00005820"/>
    </source>
</evidence>
<protein>
    <submittedName>
        <fullName evidence="7">AfsR/SARP family transcriptional regulator</fullName>
    </submittedName>
</protein>
<keyword evidence="3 5" id="KW-0238">DNA-binding</keyword>
<dbReference type="CDD" id="cd15831">
    <property type="entry name" value="BTAD"/>
    <property type="match status" value="1"/>
</dbReference>
<keyword evidence="2" id="KW-0805">Transcription regulation</keyword>
<dbReference type="Pfam" id="PF03704">
    <property type="entry name" value="BTAD"/>
    <property type="match status" value="1"/>
</dbReference>
<dbReference type="PANTHER" id="PTHR35807:SF1">
    <property type="entry name" value="TRANSCRIPTIONAL REGULATOR REDD"/>
    <property type="match status" value="1"/>
</dbReference>
<dbReference type="SMART" id="SM01043">
    <property type="entry name" value="BTAD"/>
    <property type="match status" value="1"/>
</dbReference>
<dbReference type="RefSeq" id="WP_328709705.1">
    <property type="nucleotide sequence ID" value="NZ_CP108085.1"/>
</dbReference>
<gene>
    <name evidence="7" type="ORF">OG913_03035</name>
</gene>
<proteinExistence type="inferred from homology"/>
<keyword evidence="4" id="KW-0804">Transcription</keyword>
<dbReference type="SUPFAM" id="SSF48452">
    <property type="entry name" value="TPR-like"/>
    <property type="match status" value="1"/>
</dbReference>
<dbReference type="InterPro" id="IPR016032">
    <property type="entry name" value="Sig_transdc_resp-reg_C-effctor"/>
</dbReference>
<dbReference type="Pfam" id="PF00486">
    <property type="entry name" value="Trans_reg_C"/>
    <property type="match status" value="1"/>
</dbReference>
<dbReference type="InterPro" id="IPR051677">
    <property type="entry name" value="AfsR-DnrI-RedD_regulator"/>
</dbReference>
<organism evidence="7 8">
    <name type="scientific">Microbispora hainanensis</name>
    <dbReference type="NCBI Taxonomy" id="568844"/>
    <lineage>
        <taxon>Bacteria</taxon>
        <taxon>Bacillati</taxon>
        <taxon>Actinomycetota</taxon>
        <taxon>Actinomycetes</taxon>
        <taxon>Streptosporangiales</taxon>
        <taxon>Streptosporangiaceae</taxon>
        <taxon>Microbispora</taxon>
    </lineage>
</organism>
<name>A0ABZ1SU17_9ACTN</name>
<keyword evidence="8" id="KW-1185">Reference proteome</keyword>
<dbReference type="InterPro" id="IPR036388">
    <property type="entry name" value="WH-like_DNA-bd_sf"/>
</dbReference>
<evidence type="ECO:0000259" key="6">
    <source>
        <dbReference type="PROSITE" id="PS51755"/>
    </source>
</evidence>
<comment type="similarity">
    <text evidence="1">Belongs to the AfsR/DnrI/RedD regulatory family.</text>
</comment>
<dbReference type="Proteomes" id="UP001432011">
    <property type="component" value="Chromosome"/>
</dbReference>
<evidence type="ECO:0000313" key="8">
    <source>
        <dbReference type="Proteomes" id="UP001432011"/>
    </source>
</evidence>
<accession>A0ABZ1SU17</accession>
<dbReference type="PANTHER" id="PTHR35807">
    <property type="entry name" value="TRANSCRIPTIONAL REGULATOR REDD-RELATED"/>
    <property type="match status" value="1"/>
</dbReference>
<sequence length="252" mass="27882">MLSFSLLGAVELNQGDKKWTPRGPKVRQLLSLLLVRPSQTVTLDTLVEELWDGSPPRTAVQTIRTHVYNLRTGLEREAGLPGAAGLLVTEPTGYLLRVPPGQGDVDRFRRMVGEGRLHLEKGDAEAAAGVLRRALDLWRGSPLTNVPLGPVLAQHVAHLEEVRIRGLELWVEAGMSLGRHRELIADLRELVAVHTLNEWFHARLIEALHRSGRRGDALNAVQSLRRMLHDELGVEPSAEVRRLQLAVLAEAG</sequence>
<evidence type="ECO:0000313" key="7">
    <source>
        <dbReference type="EMBL" id="WUP76014.1"/>
    </source>
</evidence>
<evidence type="ECO:0000256" key="3">
    <source>
        <dbReference type="ARBA" id="ARBA00023125"/>
    </source>
</evidence>
<feature type="domain" description="OmpR/PhoB-type" evidence="6">
    <location>
        <begin position="1"/>
        <end position="98"/>
    </location>
</feature>
<dbReference type="InterPro" id="IPR011990">
    <property type="entry name" value="TPR-like_helical_dom_sf"/>
</dbReference>
<dbReference type="EMBL" id="CP108085">
    <property type="protein sequence ID" value="WUP76014.1"/>
    <property type="molecule type" value="Genomic_DNA"/>
</dbReference>
<evidence type="ECO:0000256" key="4">
    <source>
        <dbReference type="ARBA" id="ARBA00023163"/>
    </source>
</evidence>
<feature type="DNA-binding region" description="OmpR/PhoB-type" evidence="5">
    <location>
        <begin position="1"/>
        <end position="98"/>
    </location>
</feature>
<dbReference type="PROSITE" id="PS51755">
    <property type="entry name" value="OMPR_PHOB"/>
    <property type="match status" value="1"/>
</dbReference>
<dbReference type="Gene3D" id="1.10.10.10">
    <property type="entry name" value="Winged helix-like DNA-binding domain superfamily/Winged helix DNA-binding domain"/>
    <property type="match status" value="1"/>
</dbReference>
<evidence type="ECO:0000256" key="2">
    <source>
        <dbReference type="ARBA" id="ARBA00023015"/>
    </source>
</evidence>
<dbReference type="Gene3D" id="1.25.40.10">
    <property type="entry name" value="Tetratricopeptide repeat domain"/>
    <property type="match status" value="1"/>
</dbReference>
<evidence type="ECO:0000256" key="5">
    <source>
        <dbReference type="PROSITE-ProRule" id="PRU01091"/>
    </source>
</evidence>
<dbReference type="SMART" id="SM00862">
    <property type="entry name" value="Trans_reg_C"/>
    <property type="match status" value="1"/>
</dbReference>
<dbReference type="InterPro" id="IPR005158">
    <property type="entry name" value="BTAD"/>
</dbReference>